<proteinExistence type="predicted"/>
<feature type="chain" id="PRO_5041428259" description="Chitin-binding type-2 domain-containing protein" evidence="1">
    <location>
        <begin position="19"/>
        <end position="706"/>
    </location>
</feature>
<evidence type="ECO:0000259" key="2">
    <source>
        <dbReference type="SMART" id="SM00494"/>
    </source>
</evidence>
<dbReference type="EMBL" id="JAUCMV010000002">
    <property type="protein sequence ID" value="KAK0418487.1"/>
    <property type="molecule type" value="Genomic_DNA"/>
</dbReference>
<dbReference type="AlphaFoldDB" id="A0AA39M2J3"/>
<dbReference type="SMART" id="SM00494">
    <property type="entry name" value="ChtBD2"/>
    <property type="match status" value="2"/>
</dbReference>
<dbReference type="GO" id="GO:0008061">
    <property type="term" value="F:chitin binding"/>
    <property type="evidence" value="ECO:0007669"/>
    <property type="project" value="InterPro"/>
</dbReference>
<dbReference type="GO" id="GO:0005576">
    <property type="term" value="C:extracellular region"/>
    <property type="evidence" value="ECO:0007669"/>
    <property type="project" value="InterPro"/>
</dbReference>
<sequence length="706" mass="74141">MSASVLLLALSALALAYGNEEAVSGNLCMTVEPFKSSKTDPSAFFECAQLSDEEMRDYGLAGKDLGIWTLRDCPTGFEFDESKQRCAEKKKLRRQQSMCSRDPWSQGCPQPCNAQNVNPQLRASCNWLSATLMADPASSQYFLQCAPATSGCGEWVRMPCGPGTVFSPVSQVCVHQSVSLQTCGATSTPVCSCAQRPQISSCPGTLTCQQSVCCQSVQPPMIETQPVLCIGSGAQPVASCNYPCPSNTVCQPNIGCCPTYNPLPPVPAPAPLVPNYGVTCPDGSSAYMQCGPMNQCPQNMGCFQGHCCPMHCPYGQNPTGFCMASGCSNGGSCHQPAGCCCAAPATPPPVCPSGVLATQRCTIGGQCPNGQACENGLCCPLPVCANQQVATQQCGVGNSCPLGFVCEGRGCCPEPLPLCPNGVRSALKCLSGADCPAGFGCNNQGGCCPLSYQPVCPVNLNPVCQCSSSNVCPAGTSCHMGTCCSSAVATVDQVPGGQCQLNSQCNGFASSCAQCVQNVCVCVNGALSNGASCQQLSPAVVQQARTGCDQYGSPCRFVISTARRKPLFAPIGNATDAPLWFNVAKKRSCITNSTAPGFDPDSTCLPNEKCIDGECKAKLWPGEYGCSQDVECASRCANTYCERRTDKNVAQCQCKSGLLLYGRCFDQCPSGFHESGAFCMHDDEDAFWKDADAQDNLKQLLNRGQC</sequence>
<organism evidence="3 4">
    <name type="scientific">Steinernema hermaphroditum</name>
    <dbReference type="NCBI Taxonomy" id="289476"/>
    <lineage>
        <taxon>Eukaryota</taxon>
        <taxon>Metazoa</taxon>
        <taxon>Ecdysozoa</taxon>
        <taxon>Nematoda</taxon>
        <taxon>Chromadorea</taxon>
        <taxon>Rhabditida</taxon>
        <taxon>Tylenchina</taxon>
        <taxon>Panagrolaimomorpha</taxon>
        <taxon>Strongyloidoidea</taxon>
        <taxon>Steinernematidae</taxon>
        <taxon>Steinernema</taxon>
    </lineage>
</organism>
<protein>
    <recommendedName>
        <fullName evidence="2">Chitin-binding type-2 domain-containing protein</fullName>
    </recommendedName>
</protein>
<feature type="domain" description="Chitin-binding type-2" evidence="2">
    <location>
        <begin position="26"/>
        <end position="101"/>
    </location>
</feature>
<feature type="signal peptide" evidence="1">
    <location>
        <begin position="1"/>
        <end position="18"/>
    </location>
</feature>
<dbReference type="SUPFAM" id="SSF57625">
    <property type="entry name" value="Invertebrate chitin-binding proteins"/>
    <property type="match status" value="1"/>
</dbReference>
<dbReference type="InterPro" id="IPR036508">
    <property type="entry name" value="Chitin-bd_dom_sf"/>
</dbReference>
<gene>
    <name evidence="3" type="ORF">QR680_013586</name>
</gene>
<feature type="domain" description="Chitin-binding type-2" evidence="2">
    <location>
        <begin position="123"/>
        <end position="185"/>
    </location>
</feature>
<dbReference type="InterPro" id="IPR006150">
    <property type="entry name" value="Cys_repeat_1"/>
</dbReference>
<dbReference type="PANTHER" id="PTHR34150:SF4">
    <property type="entry name" value="CHITIN BINDING DOMAIN (CHTBD2) CONTAINING"/>
    <property type="match status" value="1"/>
</dbReference>
<dbReference type="Proteomes" id="UP001175271">
    <property type="component" value="Unassembled WGS sequence"/>
</dbReference>
<evidence type="ECO:0000313" key="4">
    <source>
        <dbReference type="Proteomes" id="UP001175271"/>
    </source>
</evidence>
<dbReference type="InterPro" id="IPR002557">
    <property type="entry name" value="Chitin-bd_dom"/>
</dbReference>
<keyword evidence="4" id="KW-1185">Reference proteome</keyword>
<dbReference type="PANTHER" id="PTHR34150">
    <property type="entry name" value="PROTEIN CBG08832-RELATED"/>
    <property type="match status" value="1"/>
</dbReference>
<name>A0AA39M2J3_9BILA</name>
<comment type="caution">
    <text evidence="3">The sequence shown here is derived from an EMBL/GenBank/DDBJ whole genome shotgun (WGS) entry which is preliminary data.</text>
</comment>
<dbReference type="SMART" id="SM00289">
    <property type="entry name" value="WR1"/>
    <property type="match status" value="7"/>
</dbReference>
<accession>A0AA39M2J3</accession>
<reference evidence="3" key="1">
    <citation type="submission" date="2023-06" db="EMBL/GenBank/DDBJ databases">
        <title>Genomic analysis of the entomopathogenic nematode Steinernema hermaphroditum.</title>
        <authorList>
            <person name="Schwarz E.M."/>
            <person name="Heppert J.K."/>
            <person name="Baniya A."/>
            <person name="Schwartz H.T."/>
            <person name="Tan C.-H."/>
            <person name="Antoshechkin I."/>
            <person name="Sternberg P.W."/>
            <person name="Goodrich-Blair H."/>
            <person name="Dillman A.R."/>
        </authorList>
    </citation>
    <scope>NUCLEOTIDE SEQUENCE</scope>
    <source>
        <strain evidence="3">PS9179</strain>
        <tissue evidence="3">Whole animal</tissue>
    </source>
</reference>
<evidence type="ECO:0000313" key="3">
    <source>
        <dbReference type="EMBL" id="KAK0418487.1"/>
    </source>
</evidence>
<keyword evidence="1" id="KW-0732">Signal</keyword>
<evidence type="ECO:0000256" key="1">
    <source>
        <dbReference type="SAM" id="SignalP"/>
    </source>
</evidence>